<feature type="transmembrane region" description="Helical" evidence="1">
    <location>
        <begin position="189"/>
        <end position="210"/>
    </location>
</feature>
<feature type="transmembrane region" description="Helical" evidence="1">
    <location>
        <begin position="149"/>
        <end position="169"/>
    </location>
</feature>
<name>N9SQH9_9BACT</name>
<feature type="transmembrane region" description="Helical" evidence="1">
    <location>
        <begin position="47"/>
        <end position="71"/>
    </location>
</feature>
<dbReference type="RefSeq" id="WP_002882106.1">
    <property type="nucleotide sequence ID" value="NZ_AMWK01000016.1"/>
</dbReference>
<gene>
    <name evidence="2" type="ORF">MALK_6520</name>
</gene>
<evidence type="ECO:0008006" key="4">
    <source>
        <dbReference type="Google" id="ProtNLM"/>
    </source>
</evidence>
<accession>N9SQH9</accession>
<sequence>MTTNKLNSQISIGNNLLFSDPSVPITKIHKSIYKLFIIEKNTKKLNLVFFTLLFIISLFSLICLFLFKSTILNFLSKYEITKIPWWFISTPSLTSLISFVWIITNSIELVAWKKSYSNFSSFNESNPNFVPLIFLTSYKSILKKQATSLWFTISFIFYVGIFTLIYWWLANTKIGVLDFPKWINQSFLIPQLFIYLLVILMSFVFLLYIITIIRLKIRRLNFESCLSQQQFDYIELSKLQTQTHKICAKIFFWSILILVFFTLAIIIYFFRKTITLKPKK</sequence>
<dbReference type="AlphaFoldDB" id="N9SQH9"/>
<organism evidence="2 3">
    <name type="scientific">Metamycoplasma alkalescens 14918</name>
    <dbReference type="NCBI Taxonomy" id="1188234"/>
    <lineage>
        <taxon>Bacteria</taxon>
        <taxon>Bacillati</taxon>
        <taxon>Mycoplasmatota</taxon>
        <taxon>Mycoplasmoidales</taxon>
        <taxon>Metamycoplasmataceae</taxon>
        <taxon>Metamycoplasma</taxon>
    </lineage>
</organism>
<feature type="transmembrane region" description="Helical" evidence="1">
    <location>
        <begin position="250"/>
        <end position="270"/>
    </location>
</feature>
<dbReference type="Proteomes" id="UP000013137">
    <property type="component" value="Unassembled WGS sequence"/>
</dbReference>
<keyword evidence="3" id="KW-1185">Reference proteome</keyword>
<evidence type="ECO:0000313" key="3">
    <source>
        <dbReference type="Proteomes" id="UP000013137"/>
    </source>
</evidence>
<keyword evidence="1" id="KW-0812">Transmembrane</keyword>
<dbReference type="InterPro" id="IPR059214">
    <property type="entry name" value="MSC_0882-like"/>
</dbReference>
<dbReference type="PATRIC" id="fig|1188234.3.peg.628"/>
<comment type="caution">
    <text evidence="2">The sequence shown here is derived from an EMBL/GenBank/DDBJ whole genome shotgun (WGS) entry which is preliminary data.</text>
</comment>
<evidence type="ECO:0000256" key="1">
    <source>
        <dbReference type="SAM" id="Phobius"/>
    </source>
</evidence>
<dbReference type="EMBL" id="AMWK01000016">
    <property type="protein sequence ID" value="ENY53624.1"/>
    <property type="molecule type" value="Genomic_DNA"/>
</dbReference>
<dbReference type="eggNOG" id="ENOG5031ZAN">
    <property type="taxonomic scope" value="Bacteria"/>
</dbReference>
<keyword evidence="1" id="KW-1133">Transmembrane helix</keyword>
<protein>
    <recommendedName>
        <fullName evidence="4">Transmembrane protein</fullName>
    </recommendedName>
</protein>
<evidence type="ECO:0000313" key="2">
    <source>
        <dbReference type="EMBL" id="ENY53624.1"/>
    </source>
</evidence>
<feature type="transmembrane region" description="Helical" evidence="1">
    <location>
        <begin position="83"/>
        <end position="104"/>
    </location>
</feature>
<keyword evidence="1" id="KW-0472">Membrane</keyword>
<dbReference type="NCBIfam" id="NF045846">
    <property type="entry name" value="MSC0882_dom"/>
    <property type="match status" value="1"/>
</dbReference>
<reference evidence="2 3" key="1">
    <citation type="journal article" date="2013" name="Genome Announc.">
        <title>Draft Genome Sequences of Mycoplasma alkalescens, Mycoplasma arginini, and Mycoplasma bovigenitalium, Three Species with Equivocal Pathogenic Status for Cattle.</title>
        <authorList>
            <person name="Manso-Silvan L."/>
            <person name="Tardy F."/>
            <person name="Baranowski E."/>
            <person name="Barre A."/>
            <person name="Blanchard A."/>
            <person name="Breton M."/>
            <person name="Couture C."/>
            <person name="Citti C."/>
            <person name="Dordet-Frisoni E."/>
            <person name="Dupuy V."/>
            <person name="Gaurivaud P."/>
            <person name="Jacob D."/>
            <person name="Lemaitre C."/>
            <person name="Nikolski M."/>
            <person name="Nouvel L.X."/>
            <person name="Poumarat F."/>
            <person name="Thebault P."/>
            <person name="Theil S."/>
            <person name="Thiaucourt F."/>
            <person name="Sirand-Pugnet P."/>
        </authorList>
    </citation>
    <scope>NUCLEOTIDE SEQUENCE [LARGE SCALE GENOMIC DNA]</scope>
    <source>
        <strain evidence="2 3">14918</strain>
    </source>
</reference>
<proteinExistence type="predicted"/>